<dbReference type="AlphaFoldDB" id="A0A8T0R8X2"/>
<sequence>MVGRGSTPTTTNKEHSANWWPLLPMPFRSAAQPAKIGAGVVKLINNHGFKKRKPTRVPSINGREPDASERETEPSIEATGAAGDGIEVLPTRRSSVTKIKGPKKKLHLFGNISLKEKVDGMAVMKRTAECNYCEEVLCAPSKQMLFTSKGFSQGLFYSILVNIAHLLLQ</sequence>
<evidence type="ECO:0000313" key="3">
    <source>
        <dbReference type="Proteomes" id="UP000823388"/>
    </source>
</evidence>
<feature type="compositionally biased region" description="Basic and acidic residues" evidence="1">
    <location>
        <begin position="63"/>
        <end position="73"/>
    </location>
</feature>
<proteinExistence type="predicted"/>
<organism evidence="2 3">
    <name type="scientific">Panicum virgatum</name>
    <name type="common">Blackwell switchgrass</name>
    <dbReference type="NCBI Taxonomy" id="38727"/>
    <lineage>
        <taxon>Eukaryota</taxon>
        <taxon>Viridiplantae</taxon>
        <taxon>Streptophyta</taxon>
        <taxon>Embryophyta</taxon>
        <taxon>Tracheophyta</taxon>
        <taxon>Spermatophyta</taxon>
        <taxon>Magnoliopsida</taxon>
        <taxon>Liliopsida</taxon>
        <taxon>Poales</taxon>
        <taxon>Poaceae</taxon>
        <taxon>PACMAD clade</taxon>
        <taxon>Panicoideae</taxon>
        <taxon>Panicodae</taxon>
        <taxon>Paniceae</taxon>
        <taxon>Panicinae</taxon>
        <taxon>Panicum</taxon>
        <taxon>Panicum sect. Hiantes</taxon>
    </lineage>
</organism>
<gene>
    <name evidence="2" type="ORF">PVAP13_6KG097570</name>
</gene>
<comment type="caution">
    <text evidence="2">The sequence shown here is derived from an EMBL/GenBank/DDBJ whole genome shotgun (WGS) entry which is preliminary data.</text>
</comment>
<protein>
    <submittedName>
        <fullName evidence="2">Uncharacterized protein</fullName>
    </submittedName>
</protein>
<accession>A0A8T0R8X2</accession>
<keyword evidence="3" id="KW-1185">Reference proteome</keyword>
<dbReference type="EMBL" id="CM029047">
    <property type="protein sequence ID" value="KAG2582242.1"/>
    <property type="molecule type" value="Genomic_DNA"/>
</dbReference>
<name>A0A8T0R8X2_PANVG</name>
<evidence type="ECO:0000313" key="2">
    <source>
        <dbReference type="EMBL" id="KAG2582242.1"/>
    </source>
</evidence>
<evidence type="ECO:0000256" key="1">
    <source>
        <dbReference type="SAM" id="MobiDB-lite"/>
    </source>
</evidence>
<reference evidence="2" key="1">
    <citation type="submission" date="2020-05" db="EMBL/GenBank/DDBJ databases">
        <title>WGS assembly of Panicum virgatum.</title>
        <authorList>
            <person name="Lovell J.T."/>
            <person name="Jenkins J."/>
            <person name="Shu S."/>
            <person name="Juenger T.E."/>
            <person name="Schmutz J."/>
        </authorList>
    </citation>
    <scope>NUCLEOTIDE SEQUENCE</scope>
    <source>
        <strain evidence="2">AP13</strain>
    </source>
</reference>
<feature type="region of interest" description="Disordered" evidence="1">
    <location>
        <begin position="51"/>
        <end position="80"/>
    </location>
</feature>
<dbReference type="Proteomes" id="UP000823388">
    <property type="component" value="Chromosome 6K"/>
</dbReference>